<reference evidence="1 2" key="1">
    <citation type="journal article" date="2019" name="Nat. Ecol. Evol.">
        <title>Megaphylogeny resolves global patterns of mushroom evolution.</title>
        <authorList>
            <person name="Varga T."/>
            <person name="Krizsan K."/>
            <person name="Foldi C."/>
            <person name="Dima B."/>
            <person name="Sanchez-Garcia M."/>
            <person name="Sanchez-Ramirez S."/>
            <person name="Szollosi G.J."/>
            <person name="Szarkandi J.G."/>
            <person name="Papp V."/>
            <person name="Albert L."/>
            <person name="Andreopoulos W."/>
            <person name="Angelini C."/>
            <person name="Antonin V."/>
            <person name="Barry K.W."/>
            <person name="Bougher N.L."/>
            <person name="Buchanan P."/>
            <person name="Buyck B."/>
            <person name="Bense V."/>
            <person name="Catcheside P."/>
            <person name="Chovatia M."/>
            <person name="Cooper J."/>
            <person name="Damon W."/>
            <person name="Desjardin D."/>
            <person name="Finy P."/>
            <person name="Geml J."/>
            <person name="Haridas S."/>
            <person name="Hughes K."/>
            <person name="Justo A."/>
            <person name="Karasinski D."/>
            <person name="Kautmanova I."/>
            <person name="Kiss B."/>
            <person name="Kocsube S."/>
            <person name="Kotiranta H."/>
            <person name="LaButti K.M."/>
            <person name="Lechner B.E."/>
            <person name="Liimatainen K."/>
            <person name="Lipzen A."/>
            <person name="Lukacs Z."/>
            <person name="Mihaltcheva S."/>
            <person name="Morgado L.N."/>
            <person name="Niskanen T."/>
            <person name="Noordeloos M.E."/>
            <person name="Ohm R.A."/>
            <person name="Ortiz-Santana B."/>
            <person name="Ovrebo C."/>
            <person name="Racz N."/>
            <person name="Riley R."/>
            <person name="Savchenko A."/>
            <person name="Shiryaev A."/>
            <person name="Soop K."/>
            <person name="Spirin V."/>
            <person name="Szebenyi C."/>
            <person name="Tomsovsky M."/>
            <person name="Tulloss R.E."/>
            <person name="Uehling J."/>
            <person name="Grigoriev I.V."/>
            <person name="Vagvolgyi C."/>
            <person name="Papp T."/>
            <person name="Martin F.M."/>
            <person name="Miettinen O."/>
            <person name="Hibbett D.S."/>
            <person name="Nagy L.G."/>
        </authorList>
    </citation>
    <scope>NUCLEOTIDE SEQUENCE [LARGE SCALE GENOMIC DNA]</scope>
    <source>
        <strain evidence="1 2">CBS 166.37</strain>
    </source>
</reference>
<evidence type="ECO:0000313" key="1">
    <source>
        <dbReference type="EMBL" id="TFK37796.1"/>
    </source>
</evidence>
<sequence length="153" mass="17091">MNVLHLLLKTTRVTLYLNRHIQELLLIDEVDFMLFSSRGSLKAGKREALCCLLLLVACFSTTELKISSYLTAIPFIDARRITALFTLVARRSVTIGAAVKTHNGQVRSQLLAVADAVKKFQDAFYFSYYNLGILNGSQTPKALAKSSYHLTFS</sequence>
<dbReference type="AlphaFoldDB" id="A0A5C3M0D7"/>
<dbReference type="EMBL" id="ML213606">
    <property type="protein sequence ID" value="TFK37796.1"/>
    <property type="molecule type" value="Genomic_DNA"/>
</dbReference>
<evidence type="ECO:0000313" key="2">
    <source>
        <dbReference type="Proteomes" id="UP000308652"/>
    </source>
</evidence>
<gene>
    <name evidence="1" type="ORF">BDQ12DRAFT_666706</name>
</gene>
<organism evidence="1 2">
    <name type="scientific">Crucibulum laeve</name>
    <dbReference type="NCBI Taxonomy" id="68775"/>
    <lineage>
        <taxon>Eukaryota</taxon>
        <taxon>Fungi</taxon>
        <taxon>Dikarya</taxon>
        <taxon>Basidiomycota</taxon>
        <taxon>Agaricomycotina</taxon>
        <taxon>Agaricomycetes</taxon>
        <taxon>Agaricomycetidae</taxon>
        <taxon>Agaricales</taxon>
        <taxon>Agaricineae</taxon>
        <taxon>Nidulariaceae</taxon>
        <taxon>Crucibulum</taxon>
    </lineage>
</organism>
<keyword evidence="2" id="KW-1185">Reference proteome</keyword>
<name>A0A5C3M0D7_9AGAR</name>
<dbReference type="Proteomes" id="UP000308652">
    <property type="component" value="Unassembled WGS sequence"/>
</dbReference>
<protein>
    <submittedName>
        <fullName evidence="1">Uncharacterized protein</fullName>
    </submittedName>
</protein>
<proteinExistence type="predicted"/>
<accession>A0A5C3M0D7</accession>